<name>A0ABQ2YLY8_9ACTN</name>
<comment type="pathway">
    <text evidence="8">Purine metabolism; 7-cyano-7-deazaguanine biosynthesis.</text>
</comment>
<dbReference type="PANTHER" id="PTHR42836:SF1">
    <property type="entry name" value="7-CARBOXY-7-DEAZAGUANINE SYNTHASE"/>
    <property type="match status" value="1"/>
</dbReference>
<evidence type="ECO:0000256" key="1">
    <source>
        <dbReference type="ARBA" id="ARBA00022485"/>
    </source>
</evidence>
<evidence type="ECO:0000313" key="10">
    <source>
        <dbReference type="EMBL" id="GGX88166.1"/>
    </source>
</evidence>
<dbReference type="HAMAP" id="MF_00917">
    <property type="entry name" value="QueE"/>
    <property type="match status" value="1"/>
</dbReference>
<dbReference type="PROSITE" id="PS51918">
    <property type="entry name" value="RADICAL_SAM"/>
    <property type="match status" value="1"/>
</dbReference>
<comment type="cofactor">
    <cofactor evidence="8">
        <name>[4Fe-4S] cluster</name>
        <dbReference type="ChEBI" id="CHEBI:49883"/>
    </cofactor>
    <text evidence="8">Binds 1 [4Fe-4S] cluster. The cluster is coordinated with 3 cysteines and an exchangeable S-adenosyl-L-methionine.</text>
</comment>
<dbReference type="SUPFAM" id="SSF102114">
    <property type="entry name" value="Radical SAM enzymes"/>
    <property type="match status" value="1"/>
</dbReference>
<comment type="caution">
    <text evidence="8">Lacks conserved residue(s) required for the propagation of feature annotation.</text>
</comment>
<feature type="binding site" evidence="8">
    <location>
        <position position="35"/>
    </location>
    <ligand>
        <name>substrate</name>
    </ligand>
</feature>
<dbReference type="InterPro" id="IPR007197">
    <property type="entry name" value="rSAM"/>
</dbReference>
<dbReference type="CDD" id="cd01335">
    <property type="entry name" value="Radical_SAM"/>
    <property type="match status" value="1"/>
</dbReference>
<organism evidence="10 11">
    <name type="scientific">Streptomyces hiroshimensis</name>
    <dbReference type="NCBI Taxonomy" id="66424"/>
    <lineage>
        <taxon>Bacteria</taxon>
        <taxon>Bacillati</taxon>
        <taxon>Actinomycetota</taxon>
        <taxon>Actinomycetes</taxon>
        <taxon>Kitasatosporales</taxon>
        <taxon>Streptomycetaceae</taxon>
        <taxon>Streptomyces</taxon>
    </lineage>
</organism>
<dbReference type="RefSeq" id="WP_308433714.1">
    <property type="nucleotide sequence ID" value="NZ_BMUT01000007.1"/>
</dbReference>
<reference evidence="11" key="1">
    <citation type="journal article" date="2019" name="Int. J. Syst. Evol. Microbiol.">
        <title>The Global Catalogue of Microorganisms (GCM) 10K type strain sequencing project: providing services to taxonomists for standard genome sequencing and annotation.</title>
        <authorList>
            <consortium name="The Broad Institute Genomics Platform"/>
            <consortium name="The Broad Institute Genome Sequencing Center for Infectious Disease"/>
            <person name="Wu L."/>
            <person name="Ma J."/>
        </authorList>
    </citation>
    <scope>NUCLEOTIDE SEQUENCE [LARGE SCALE GENOMIC DNA]</scope>
    <source>
        <strain evidence="11">JCM 4586</strain>
    </source>
</reference>
<dbReference type="InterPro" id="IPR013785">
    <property type="entry name" value="Aldolase_TIM"/>
</dbReference>
<keyword evidence="6 8" id="KW-0411">Iron-sulfur</keyword>
<evidence type="ECO:0000256" key="7">
    <source>
        <dbReference type="ARBA" id="ARBA00023239"/>
    </source>
</evidence>
<keyword evidence="7 8" id="KW-0456">Lyase</keyword>
<feature type="binding site" evidence="8">
    <location>
        <position position="95"/>
    </location>
    <ligand>
        <name>S-adenosyl-L-methionine</name>
        <dbReference type="ChEBI" id="CHEBI:59789"/>
    </ligand>
</feature>
<dbReference type="SFLD" id="SFLDS00029">
    <property type="entry name" value="Radical_SAM"/>
    <property type="match status" value="1"/>
</dbReference>
<feature type="binding site" evidence="8">
    <location>
        <position position="48"/>
    </location>
    <ligand>
        <name>Mg(2+)</name>
        <dbReference type="ChEBI" id="CHEBI:18420"/>
    </ligand>
</feature>
<keyword evidence="2 8" id="KW-0949">S-adenosyl-L-methionine</keyword>
<feature type="binding site" evidence="8">
    <location>
        <begin position="45"/>
        <end position="47"/>
    </location>
    <ligand>
        <name>S-adenosyl-L-methionine</name>
        <dbReference type="ChEBI" id="CHEBI:59789"/>
    </ligand>
</feature>
<evidence type="ECO:0000313" key="11">
    <source>
        <dbReference type="Proteomes" id="UP000659223"/>
    </source>
</evidence>
<keyword evidence="5 8" id="KW-0408">Iron</keyword>
<accession>A0ABQ2YLY8</accession>
<evidence type="ECO:0000256" key="6">
    <source>
        <dbReference type="ARBA" id="ARBA00023014"/>
    </source>
</evidence>
<dbReference type="PANTHER" id="PTHR42836">
    <property type="entry name" value="7-CARBOXY-7-DEAZAGUANINE SYNTHASE"/>
    <property type="match status" value="1"/>
</dbReference>
<comment type="subunit">
    <text evidence="8">Homodimer.</text>
</comment>
<comment type="cofactor">
    <cofactor evidence="8">
        <name>S-adenosyl-L-methionine</name>
        <dbReference type="ChEBI" id="CHEBI:59789"/>
    </cofactor>
    <text evidence="8">Binds 1 S-adenosyl-L-methionine per subunit.</text>
</comment>
<proteinExistence type="inferred from homology"/>
<sequence length="242" mass="26303">MPCGTGTRRQRDLRPHLAAFQGEGRSIGRRCAFLRLGGCNLSCHWCDTPYTWDWAGESDAATAFDPKAELHLMPVGEVAEKLLAFGTGMVVISGGEPLNQQKRLVPLVGELTGRGVEIEIETNGTREPDEDLIAAGVRFNVSPKLSHAGDPVGRRIVPAALHRLAGLPSSTFKFVCRGTSDLDEVAGLVGEYGIRSVWIMPEGQSSEAIGKHMDVLVSEVIDRGWNITTRLHTLVWGHKRGV</sequence>
<feature type="binding site" evidence="8">
    <location>
        <position position="46"/>
    </location>
    <ligand>
        <name>[4Fe-4S] cluster</name>
        <dbReference type="ChEBI" id="CHEBI:49883"/>
        <note>4Fe-4S-S-AdoMet</note>
    </ligand>
</feature>
<protein>
    <recommendedName>
        <fullName evidence="8">7-carboxy-7-deazaguanine synthase</fullName>
        <shortName evidence="8">CDG synthase</shortName>
        <ecNumber evidence="8">4.3.99.3</ecNumber>
    </recommendedName>
    <alternativeName>
        <fullName evidence="8">Queuosine biosynthesis protein QueE</fullName>
    </alternativeName>
</protein>
<feature type="binding site" evidence="8">
    <location>
        <position position="43"/>
    </location>
    <ligand>
        <name>[4Fe-4S] cluster</name>
        <dbReference type="ChEBI" id="CHEBI:49883"/>
        <note>4Fe-4S-S-AdoMet</note>
    </ligand>
</feature>
<feature type="domain" description="Radical SAM core" evidence="9">
    <location>
        <begin position="26"/>
        <end position="238"/>
    </location>
</feature>
<keyword evidence="11" id="KW-1185">Reference proteome</keyword>
<keyword evidence="3 8" id="KW-0479">Metal-binding</keyword>
<gene>
    <name evidence="8" type="primary">queE</name>
    <name evidence="10" type="ORF">GCM10010324_37360</name>
</gene>
<keyword evidence="4 8" id="KW-0460">Magnesium</keyword>
<dbReference type="EMBL" id="BMUT01000007">
    <property type="protein sequence ID" value="GGX88166.1"/>
    <property type="molecule type" value="Genomic_DNA"/>
</dbReference>
<dbReference type="Gene3D" id="3.20.20.70">
    <property type="entry name" value="Aldolase class I"/>
    <property type="match status" value="1"/>
</dbReference>
<comment type="function">
    <text evidence="8">Catalyzes the complex heterocyclic radical-mediated conversion of 6-carboxy-5,6,7,8-tetrahydropterin (CPH4) to 7-carboxy-7-deazaguanine (CDG), a step common to the biosynthetic pathways of all 7-deazapurine-containing compounds.</text>
</comment>
<dbReference type="PIRSF" id="PIRSF000370">
    <property type="entry name" value="QueE"/>
    <property type="match status" value="1"/>
</dbReference>
<evidence type="ECO:0000256" key="5">
    <source>
        <dbReference type="ARBA" id="ARBA00023004"/>
    </source>
</evidence>
<feature type="binding site" evidence="8">
    <location>
        <position position="39"/>
    </location>
    <ligand>
        <name>[4Fe-4S] cluster</name>
        <dbReference type="ChEBI" id="CHEBI:49883"/>
        <note>4Fe-4S-S-AdoMet</note>
    </ligand>
</feature>
<evidence type="ECO:0000259" key="9">
    <source>
        <dbReference type="PROSITE" id="PS51918"/>
    </source>
</evidence>
<dbReference type="InterPro" id="IPR024924">
    <property type="entry name" value="7-CO-7-deazaguanine_synth-like"/>
</dbReference>
<evidence type="ECO:0000256" key="2">
    <source>
        <dbReference type="ARBA" id="ARBA00022691"/>
    </source>
</evidence>
<keyword evidence="8" id="KW-0671">Queuosine biosynthesis</keyword>
<evidence type="ECO:0000256" key="3">
    <source>
        <dbReference type="ARBA" id="ARBA00022723"/>
    </source>
</evidence>
<feature type="binding site" evidence="8">
    <location>
        <begin position="142"/>
        <end position="144"/>
    </location>
    <ligand>
        <name>S-adenosyl-L-methionine</name>
        <dbReference type="ChEBI" id="CHEBI:59789"/>
    </ligand>
</feature>
<feature type="binding site" evidence="8">
    <location>
        <position position="93"/>
    </location>
    <ligand>
        <name>substrate</name>
    </ligand>
</feature>
<dbReference type="InterPro" id="IPR058240">
    <property type="entry name" value="rSAM_sf"/>
</dbReference>
<dbReference type="Proteomes" id="UP000659223">
    <property type="component" value="Unassembled WGS sequence"/>
</dbReference>
<dbReference type="Pfam" id="PF04055">
    <property type="entry name" value="Radical_SAM"/>
    <property type="match status" value="1"/>
</dbReference>
<comment type="similarity">
    <text evidence="8">Belongs to the radical SAM superfamily. 7-carboxy-7-deazaguanine synthase family.</text>
</comment>
<evidence type="ECO:0000256" key="8">
    <source>
        <dbReference type="HAMAP-Rule" id="MF_00917"/>
    </source>
</evidence>
<evidence type="ECO:0000256" key="4">
    <source>
        <dbReference type="ARBA" id="ARBA00022842"/>
    </source>
</evidence>
<comment type="catalytic activity">
    <reaction evidence="8">
        <text>6-carboxy-5,6,7,8-tetrahydropterin + H(+) = 7-carboxy-7-carbaguanine + NH4(+)</text>
        <dbReference type="Rhea" id="RHEA:27974"/>
        <dbReference type="ChEBI" id="CHEBI:15378"/>
        <dbReference type="ChEBI" id="CHEBI:28938"/>
        <dbReference type="ChEBI" id="CHEBI:61032"/>
        <dbReference type="ChEBI" id="CHEBI:61036"/>
        <dbReference type="EC" id="4.3.99.3"/>
    </reaction>
</comment>
<comment type="caution">
    <text evidence="10">The sequence shown here is derived from an EMBL/GenBank/DDBJ whole genome shotgun (WGS) entry which is preliminary data.</text>
</comment>
<keyword evidence="1 8" id="KW-0004">4Fe-4S</keyword>
<comment type="cofactor">
    <cofactor evidence="8">
        <name>Mg(2+)</name>
        <dbReference type="ChEBI" id="CHEBI:18420"/>
    </cofactor>
</comment>
<dbReference type="EC" id="4.3.99.3" evidence="8"/>